<keyword evidence="5" id="KW-1185">Reference proteome</keyword>
<evidence type="ECO:0000256" key="1">
    <source>
        <dbReference type="ARBA" id="ARBA00022729"/>
    </source>
</evidence>
<proteinExistence type="predicted"/>
<dbReference type="Proteomes" id="UP000597617">
    <property type="component" value="Unassembled WGS sequence"/>
</dbReference>
<dbReference type="RefSeq" id="WP_196281963.1">
    <property type="nucleotide sequence ID" value="NZ_JADQDQ010000003.1"/>
</dbReference>
<dbReference type="Gene3D" id="2.40.160.20">
    <property type="match status" value="1"/>
</dbReference>
<evidence type="ECO:0000313" key="4">
    <source>
        <dbReference type="EMBL" id="MBF9237601.1"/>
    </source>
</evidence>
<protein>
    <submittedName>
        <fullName evidence="4">Outer membrane beta-barrel protein</fullName>
    </submittedName>
</protein>
<gene>
    <name evidence="4" type="ORF">I2I05_09360</name>
</gene>
<evidence type="ECO:0000259" key="3">
    <source>
        <dbReference type="Pfam" id="PF13505"/>
    </source>
</evidence>
<feature type="signal peptide" evidence="2">
    <location>
        <begin position="1"/>
        <end position="23"/>
    </location>
</feature>
<organism evidence="4 5">
    <name type="scientific">Hymenobacter jeongseonensis</name>
    <dbReference type="NCBI Taxonomy" id="2791027"/>
    <lineage>
        <taxon>Bacteria</taxon>
        <taxon>Pseudomonadati</taxon>
        <taxon>Bacteroidota</taxon>
        <taxon>Cytophagia</taxon>
        <taxon>Cytophagales</taxon>
        <taxon>Hymenobacteraceae</taxon>
        <taxon>Hymenobacter</taxon>
    </lineage>
</organism>
<accession>A0ABS0IGX0</accession>
<sequence>MIHKVQLCSLGLLLAGSGLLPCAAQTASVPAPGRFYVGASFIRKEYLVYSDARRYTQQARPWEAVAGVQVTPNWALQVGFANRVSRSSPTPGYYGEDGQLIGDVQTTYRITALPVLVRYTALRERHTGLQLDVVGGGTVAFSSIEEHYLGFVGGPPVVEQTFTERTTQKYVTAGLGVRYPLGRHVEGVLDWAYSRNLASMPTEQRKGFTGNKYGLTRAVGLGLTYRFHGFKKPAAS</sequence>
<dbReference type="InterPro" id="IPR027385">
    <property type="entry name" value="Beta-barrel_OMP"/>
</dbReference>
<evidence type="ECO:0000313" key="5">
    <source>
        <dbReference type="Proteomes" id="UP000597617"/>
    </source>
</evidence>
<dbReference type="Pfam" id="PF13505">
    <property type="entry name" value="OMP_b-brl"/>
    <property type="match status" value="1"/>
</dbReference>
<evidence type="ECO:0000256" key="2">
    <source>
        <dbReference type="SAM" id="SignalP"/>
    </source>
</evidence>
<comment type="caution">
    <text evidence="4">The sequence shown here is derived from an EMBL/GenBank/DDBJ whole genome shotgun (WGS) entry which is preliminary data.</text>
</comment>
<name>A0ABS0IGX0_9BACT</name>
<keyword evidence="1 2" id="KW-0732">Signal</keyword>
<feature type="domain" description="Outer membrane protein beta-barrel" evidence="3">
    <location>
        <begin position="22"/>
        <end position="227"/>
    </location>
</feature>
<reference evidence="4 5" key="1">
    <citation type="submission" date="2020-11" db="EMBL/GenBank/DDBJ databases">
        <authorList>
            <person name="Kim M.K."/>
        </authorList>
    </citation>
    <scope>NUCLEOTIDE SEQUENCE [LARGE SCALE GENOMIC DNA]</scope>
    <source>
        <strain evidence="4 5">BT683</strain>
    </source>
</reference>
<dbReference type="EMBL" id="JADQDQ010000003">
    <property type="protein sequence ID" value="MBF9237601.1"/>
    <property type="molecule type" value="Genomic_DNA"/>
</dbReference>
<feature type="chain" id="PRO_5045243990" evidence="2">
    <location>
        <begin position="24"/>
        <end position="236"/>
    </location>
</feature>